<organism evidence="2 3">
    <name type="scientific">Ulvibacter litoralis</name>
    <dbReference type="NCBI Taxonomy" id="227084"/>
    <lineage>
        <taxon>Bacteria</taxon>
        <taxon>Pseudomonadati</taxon>
        <taxon>Bacteroidota</taxon>
        <taxon>Flavobacteriia</taxon>
        <taxon>Flavobacteriales</taxon>
        <taxon>Flavobacteriaceae</taxon>
        <taxon>Ulvibacter</taxon>
    </lineage>
</organism>
<proteinExistence type="predicted"/>
<dbReference type="Proteomes" id="UP000199321">
    <property type="component" value="Unassembled WGS sequence"/>
</dbReference>
<protein>
    <submittedName>
        <fullName evidence="2">CarboxypepD_reg-like domain-containing protein</fullName>
    </submittedName>
</protein>
<accession>A0A1G7GIC3</accession>
<evidence type="ECO:0000313" key="3">
    <source>
        <dbReference type="Proteomes" id="UP000199321"/>
    </source>
</evidence>
<dbReference type="Pfam" id="PF13715">
    <property type="entry name" value="CarbopepD_reg_2"/>
    <property type="match status" value="1"/>
</dbReference>
<keyword evidence="3" id="KW-1185">Reference proteome</keyword>
<dbReference type="AlphaFoldDB" id="A0A1G7GIC3"/>
<dbReference type="PROSITE" id="PS51257">
    <property type="entry name" value="PROKAR_LIPOPROTEIN"/>
    <property type="match status" value="1"/>
</dbReference>
<dbReference type="InterPro" id="IPR008969">
    <property type="entry name" value="CarboxyPept-like_regulatory"/>
</dbReference>
<sequence>MNRFLIGALCSLFGCFSTLLAQELELQGTVTNTKDVEGIHILNTTSRYNAITNQEGAFSIYANKQDTLFFSSVSYHPTKVVVTDEIIETGTLTVTLKELINELDEVFLGPNLSGNIETDLKNIKTKKLLNFDDVGIPGFKGKPEEKIVPVVPYLGLATAVDLEAMYKHLSGYYKKLRLKRKWEDQNATVANIIHQYGLAFFREAYAIPENRVYDFLLYCIDTSELVNDYKNENFAGVLDVFKTKSKVYVSRLTQTE</sequence>
<feature type="chain" id="PRO_5011643544" evidence="1">
    <location>
        <begin position="22"/>
        <end position="256"/>
    </location>
</feature>
<gene>
    <name evidence="2" type="ORF">SAMN05421855_103157</name>
</gene>
<dbReference type="STRING" id="227084.SAMN05421855_103157"/>
<reference evidence="2 3" key="1">
    <citation type="submission" date="2016-10" db="EMBL/GenBank/DDBJ databases">
        <authorList>
            <person name="de Groot N.N."/>
        </authorList>
    </citation>
    <scope>NUCLEOTIDE SEQUENCE [LARGE SCALE GENOMIC DNA]</scope>
    <source>
        <strain evidence="2 3">DSM 16195</strain>
    </source>
</reference>
<name>A0A1G7GIC3_9FLAO</name>
<keyword evidence="1" id="KW-0732">Signal</keyword>
<evidence type="ECO:0000256" key="1">
    <source>
        <dbReference type="SAM" id="SignalP"/>
    </source>
</evidence>
<dbReference type="SUPFAM" id="SSF49464">
    <property type="entry name" value="Carboxypeptidase regulatory domain-like"/>
    <property type="match status" value="1"/>
</dbReference>
<feature type="signal peptide" evidence="1">
    <location>
        <begin position="1"/>
        <end position="21"/>
    </location>
</feature>
<evidence type="ECO:0000313" key="2">
    <source>
        <dbReference type="EMBL" id="SDE87887.1"/>
    </source>
</evidence>
<dbReference type="EMBL" id="FNBA01000003">
    <property type="protein sequence ID" value="SDE87887.1"/>
    <property type="molecule type" value="Genomic_DNA"/>
</dbReference>